<feature type="domain" description="AN1-type" evidence="7">
    <location>
        <begin position="106"/>
        <end position="154"/>
    </location>
</feature>
<protein>
    <recommendedName>
        <fullName evidence="7">AN1-type domain-containing protein</fullName>
    </recommendedName>
</protein>
<organism evidence="8 9">
    <name type="scientific">Sistotremastrum niveocremeum HHB9708</name>
    <dbReference type="NCBI Taxonomy" id="1314777"/>
    <lineage>
        <taxon>Eukaryota</taxon>
        <taxon>Fungi</taxon>
        <taxon>Dikarya</taxon>
        <taxon>Basidiomycota</taxon>
        <taxon>Agaricomycotina</taxon>
        <taxon>Agaricomycetes</taxon>
        <taxon>Sistotremastrales</taxon>
        <taxon>Sistotremastraceae</taxon>
        <taxon>Sertulicium</taxon>
        <taxon>Sertulicium niveocremeum</taxon>
    </lineage>
</organism>
<keyword evidence="2" id="KW-0677">Repeat</keyword>
<dbReference type="InterPro" id="IPR057357">
    <property type="entry name" value="Znf-C2H2_ZFAND2A/B"/>
</dbReference>
<evidence type="ECO:0000256" key="1">
    <source>
        <dbReference type="ARBA" id="ARBA00022723"/>
    </source>
</evidence>
<keyword evidence="3 5" id="KW-0863">Zinc-finger</keyword>
<keyword evidence="9" id="KW-1185">Reference proteome</keyword>
<feature type="compositionally biased region" description="Low complexity" evidence="6">
    <location>
        <begin position="187"/>
        <end position="204"/>
    </location>
</feature>
<name>A0A164UXM8_9AGAM</name>
<reference evidence="8 9" key="1">
    <citation type="journal article" date="2016" name="Mol. Biol. Evol.">
        <title>Comparative Genomics of Early-Diverging Mushroom-Forming Fungi Provides Insights into the Origins of Lignocellulose Decay Capabilities.</title>
        <authorList>
            <person name="Nagy L.G."/>
            <person name="Riley R."/>
            <person name="Tritt A."/>
            <person name="Adam C."/>
            <person name="Daum C."/>
            <person name="Floudas D."/>
            <person name="Sun H."/>
            <person name="Yadav J.S."/>
            <person name="Pangilinan J."/>
            <person name="Larsson K.H."/>
            <person name="Matsuura K."/>
            <person name="Barry K."/>
            <person name="Labutti K."/>
            <person name="Kuo R."/>
            <person name="Ohm R.A."/>
            <person name="Bhattacharya S.S."/>
            <person name="Shirouzu T."/>
            <person name="Yoshinaga Y."/>
            <person name="Martin F.M."/>
            <person name="Grigoriev I.V."/>
            <person name="Hibbett D.S."/>
        </authorList>
    </citation>
    <scope>NUCLEOTIDE SEQUENCE [LARGE SCALE GENOMIC DNA]</scope>
    <source>
        <strain evidence="8 9">HHB9708</strain>
    </source>
</reference>
<feature type="region of interest" description="Disordered" evidence="6">
    <location>
        <begin position="187"/>
        <end position="255"/>
    </location>
</feature>
<dbReference type="GO" id="GO:0008270">
    <property type="term" value="F:zinc ion binding"/>
    <property type="evidence" value="ECO:0007669"/>
    <property type="project" value="UniProtKB-KW"/>
</dbReference>
<dbReference type="SMART" id="SM00154">
    <property type="entry name" value="ZnF_AN1"/>
    <property type="match status" value="2"/>
</dbReference>
<evidence type="ECO:0000313" key="9">
    <source>
        <dbReference type="Proteomes" id="UP000076722"/>
    </source>
</evidence>
<dbReference type="SUPFAM" id="SSF118310">
    <property type="entry name" value="AN1-like Zinc finger"/>
    <property type="match status" value="2"/>
</dbReference>
<sequence length="271" mass="29322">MSSVESPSSSQLLFVGQQCSDKTCHLVDFLPLKCQHCAQPFCGEHFLPQNHSCEKYDVTKFDRVAPQCPLCNTPIAIPPGEDPNIKMSHHLETSCSSTTGRSSRTTSSTPRCQNVKCKKVLFAPIRCDSCRHQFCAEHRFPNGHNCSSLKSSLAAPAKSTPSATSAKSTPSAQASLAAFKRTLASAKHAAKPAPASSSVVSKPSQPEKAPSKSQTPAPFSKTDRRAKAERESQRRALQERAKKGLLSPEEKAKVDADLAEAKKEKDGCIIF</sequence>
<proteinExistence type="predicted"/>
<dbReference type="Gene3D" id="4.10.1110.10">
    <property type="entry name" value="AN1-like Zinc finger"/>
    <property type="match status" value="2"/>
</dbReference>
<evidence type="ECO:0000256" key="5">
    <source>
        <dbReference type="PROSITE-ProRule" id="PRU00449"/>
    </source>
</evidence>
<evidence type="ECO:0000256" key="6">
    <source>
        <dbReference type="SAM" id="MobiDB-lite"/>
    </source>
</evidence>
<dbReference type="PROSITE" id="PS51039">
    <property type="entry name" value="ZF_AN1"/>
    <property type="match status" value="2"/>
</dbReference>
<dbReference type="EMBL" id="KV419406">
    <property type="protein sequence ID" value="KZS93625.1"/>
    <property type="molecule type" value="Genomic_DNA"/>
</dbReference>
<feature type="compositionally biased region" description="Basic and acidic residues" evidence="6">
    <location>
        <begin position="221"/>
        <end position="255"/>
    </location>
</feature>
<dbReference type="InterPro" id="IPR000058">
    <property type="entry name" value="Znf_AN1"/>
</dbReference>
<evidence type="ECO:0000256" key="2">
    <source>
        <dbReference type="ARBA" id="ARBA00022737"/>
    </source>
</evidence>
<dbReference type="GO" id="GO:0005737">
    <property type="term" value="C:cytoplasm"/>
    <property type="evidence" value="ECO:0007669"/>
    <property type="project" value="TreeGrafter"/>
</dbReference>
<dbReference type="PANTHER" id="PTHR14677">
    <property type="entry name" value="ARSENITE INDUCUBLE RNA ASSOCIATED PROTEIN AIP-1-RELATED"/>
    <property type="match status" value="1"/>
</dbReference>
<dbReference type="Pfam" id="PF01428">
    <property type="entry name" value="zf-AN1"/>
    <property type="match status" value="2"/>
</dbReference>
<dbReference type="STRING" id="1314777.A0A164UXM8"/>
<dbReference type="InterPro" id="IPR035896">
    <property type="entry name" value="AN1-like_Znf"/>
</dbReference>
<dbReference type="AlphaFoldDB" id="A0A164UXM8"/>
<gene>
    <name evidence="8" type="ORF">SISNIDRAFT_474213</name>
</gene>
<dbReference type="Pfam" id="PF25403">
    <property type="entry name" value="zf-C2H2_ZFAND2"/>
    <property type="match status" value="1"/>
</dbReference>
<dbReference type="PANTHER" id="PTHR14677:SF40">
    <property type="entry name" value="CDC48-ASSOCIATED UBIQUITIN-LIKE_ZINC FINGER PROTEIN 1"/>
    <property type="match status" value="1"/>
</dbReference>
<dbReference type="Proteomes" id="UP000076722">
    <property type="component" value="Unassembled WGS sequence"/>
</dbReference>
<evidence type="ECO:0000313" key="8">
    <source>
        <dbReference type="EMBL" id="KZS93625.1"/>
    </source>
</evidence>
<accession>A0A164UXM8</accession>
<keyword evidence="1" id="KW-0479">Metal-binding</keyword>
<evidence type="ECO:0000256" key="3">
    <source>
        <dbReference type="ARBA" id="ARBA00022771"/>
    </source>
</evidence>
<evidence type="ECO:0000256" key="4">
    <source>
        <dbReference type="ARBA" id="ARBA00022833"/>
    </source>
</evidence>
<evidence type="ECO:0000259" key="7">
    <source>
        <dbReference type="PROSITE" id="PS51039"/>
    </source>
</evidence>
<feature type="domain" description="AN1-type" evidence="7">
    <location>
        <begin position="13"/>
        <end position="61"/>
    </location>
</feature>
<dbReference type="OrthoDB" id="431929at2759"/>
<keyword evidence="4" id="KW-0862">Zinc</keyword>